<reference evidence="4" key="1">
    <citation type="submission" date="2021-02" db="EMBL/GenBank/DDBJ databases">
        <authorList>
            <person name="Nowell W R."/>
        </authorList>
    </citation>
    <scope>NUCLEOTIDE SEQUENCE</scope>
</reference>
<dbReference type="EMBL" id="CAJNYU010001107">
    <property type="protein sequence ID" value="CAF3410324.1"/>
    <property type="molecule type" value="Genomic_DNA"/>
</dbReference>
<accession>A0A818AQR6</accession>
<feature type="region of interest" description="Disordered" evidence="2">
    <location>
        <begin position="435"/>
        <end position="485"/>
    </location>
</feature>
<name>A0A818AQR6_9BILA</name>
<dbReference type="Gene3D" id="2.60.120.260">
    <property type="entry name" value="Galactose-binding domain-like"/>
    <property type="match status" value="1"/>
</dbReference>
<proteinExistence type="predicted"/>
<evidence type="ECO:0000256" key="3">
    <source>
        <dbReference type="SAM" id="SignalP"/>
    </source>
</evidence>
<evidence type="ECO:0000256" key="1">
    <source>
        <dbReference type="ARBA" id="ARBA00022737"/>
    </source>
</evidence>
<feature type="signal peptide" evidence="3">
    <location>
        <begin position="1"/>
        <end position="23"/>
    </location>
</feature>
<protein>
    <submittedName>
        <fullName evidence="4">Uncharacterized protein</fullName>
    </submittedName>
</protein>
<dbReference type="InterPro" id="IPR001258">
    <property type="entry name" value="NHL_repeat"/>
</dbReference>
<feature type="chain" id="PRO_5032727513" evidence="3">
    <location>
        <begin position="24"/>
        <end position="780"/>
    </location>
</feature>
<gene>
    <name evidence="4" type="ORF">FME351_LOCUS9915</name>
</gene>
<dbReference type="InterPro" id="IPR011042">
    <property type="entry name" value="6-blade_b-propeller_TolB-like"/>
</dbReference>
<organism evidence="4 5">
    <name type="scientific">Rotaria socialis</name>
    <dbReference type="NCBI Taxonomy" id="392032"/>
    <lineage>
        <taxon>Eukaryota</taxon>
        <taxon>Metazoa</taxon>
        <taxon>Spiralia</taxon>
        <taxon>Gnathifera</taxon>
        <taxon>Rotifera</taxon>
        <taxon>Eurotatoria</taxon>
        <taxon>Bdelloidea</taxon>
        <taxon>Philodinida</taxon>
        <taxon>Philodinidae</taxon>
        <taxon>Rotaria</taxon>
    </lineage>
</organism>
<sequence>MVSTTDMLELLVVLLTMTGIVESVGNASHKLGTVFLITFGNGSNLDSNKTPSDFNFTTNHSQQHTDSIESGNFGFVNKIAKNRSSWHIGALDHTKDDDGGYMFLVDVGNESHQPLFNYKVDNLSRGVCYEFSAYITNVVKSGAKQAKSNVRLEIRETDKNDTLITQTSTGDLPECSNMSWSKYGISFVPTSTSAALLVVSNVYETMGNDLAIDDIELRVCSDSVDQCAEQDTQESTSMFLITFGEGSSTYSNKTPSDFNFTTNHTQNLSTPTEFGHFGLVNKVPGNVGTWHNDSLDHTVNDNGGYMFLVDVGEDIHQPLFSYKIINLCIGLCYEFSAYFANVVIAGRKYAKPDVRLEVRATKEDGNLIANRSTGDIPECNNMTWSKHSISFSPTSSLVVLLMLSNVNQQNGNDLAIDDIELRVCSRNHSGFCPPKTSTTSAATVSTATSSPTSTSTTTTTTSTSSTTTQHIRPENSVGRNSCNPYNRPKSCPNATWNQDGITVINQSLIVYNARGIFVDHKNTLYVATHAKSKILILFENSTKPEEKDVSLSPHTGIFVGINDEIYFENGNGAGRIEKWLKNSNTSVSVAYFPGNCYGLFIDHNNSLYCSMNETDTVVKMSLNDKTSKIVNVAGTGPKGSASTELHTPWGIFVGLDFTLYVTDNKSNRIQSFQPGENNGTTIAGNGTPNNLQLKNPTDIILDTDGNLFIADNENHRVIRVIHDDYQCVVGCDSNSNLASSKLNKAYALRFDSHGNLFVADEYNHRIQKFTLATNFCGNSN</sequence>
<dbReference type="InterPro" id="IPR050952">
    <property type="entry name" value="TRIM-NHL_E3_ligases"/>
</dbReference>
<dbReference type="Gene3D" id="2.40.10.500">
    <property type="match status" value="2"/>
</dbReference>
<dbReference type="AlphaFoldDB" id="A0A818AQR6"/>
<dbReference type="GO" id="GO:0008270">
    <property type="term" value="F:zinc ion binding"/>
    <property type="evidence" value="ECO:0007669"/>
    <property type="project" value="UniProtKB-KW"/>
</dbReference>
<comment type="caution">
    <text evidence="4">The sequence shown here is derived from an EMBL/GenBank/DDBJ whole genome shotgun (WGS) entry which is preliminary data.</text>
</comment>
<dbReference type="Proteomes" id="UP000663869">
    <property type="component" value="Unassembled WGS sequence"/>
</dbReference>
<dbReference type="SUPFAM" id="SSF63829">
    <property type="entry name" value="Calcium-dependent phosphotriesterase"/>
    <property type="match status" value="1"/>
</dbReference>
<dbReference type="CDD" id="cd05819">
    <property type="entry name" value="NHL"/>
    <property type="match status" value="1"/>
</dbReference>
<dbReference type="Gene3D" id="2.120.10.30">
    <property type="entry name" value="TolB, C-terminal domain"/>
    <property type="match status" value="1"/>
</dbReference>
<feature type="compositionally biased region" description="Low complexity" evidence="2">
    <location>
        <begin position="436"/>
        <end position="468"/>
    </location>
</feature>
<evidence type="ECO:0000313" key="4">
    <source>
        <dbReference type="EMBL" id="CAF3410324.1"/>
    </source>
</evidence>
<dbReference type="Pfam" id="PF01436">
    <property type="entry name" value="NHL"/>
    <property type="match status" value="2"/>
</dbReference>
<evidence type="ECO:0000256" key="2">
    <source>
        <dbReference type="SAM" id="MobiDB-lite"/>
    </source>
</evidence>
<evidence type="ECO:0000313" key="5">
    <source>
        <dbReference type="Proteomes" id="UP000663869"/>
    </source>
</evidence>
<keyword evidence="3" id="KW-0732">Signal</keyword>
<keyword evidence="1" id="KW-0677">Repeat</keyword>
<dbReference type="PANTHER" id="PTHR24104">
    <property type="entry name" value="E3 UBIQUITIN-PROTEIN LIGASE NHLRC1-RELATED"/>
    <property type="match status" value="1"/>
</dbReference>
<dbReference type="PANTHER" id="PTHR24104:SF25">
    <property type="entry name" value="PROTEIN LIN-41"/>
    <property type="match status" value="1"/>
</dbReference>